<dbReference type="GO" id="GO:0003724">
    <property type="term" value="F:RNA helicase activity"/>
    <property type="evidence" value="ECO:0007669"/>
    <property type="project" value="InterPro"/>
</dbReference>
<dbReference type="STRING" id="100787.A0A0G4MCF6"/>
<dbReference type="SUPFAM" id="SSF52540">
    <property type="entry name" value="P-loop containing nucleoside triphosphate hydrolases"/>
    <property type="match status" value="1"/>
</dbReference>
<dbReference type="InterPro" id="IPR011545">
    <property type="entry name" value="DEAD/DEAH_box_helicase_dom"/>
</dbReference>
<feature type="compositionally biased region" description="Pro residues" evidence="6">
    <location>
        <begin position="86"/>
        <end position="101"/>
    </location>
</feature>
<evidence type="ECO:0000256" key="3">
    <source>
        <dbReference type="ARBA" id="ARBA00022806"/>
    </source>
</evidence>
<dbReference type="GO" id="GO:0031011">
    <property type="term" value="C:Ino80 complex"/>
    <property type="evidence" value="ECO:0007669"/>
    <property type="project" value="InterPro"/>
</dbReference>
<feature type="compositionally biased region" description="Acidic residues" evidence="6">
    <location>
        <begin position="1084"/>
        <end position="1093"/>
    </location>
</feature>
<keyword evidence="9" id="KW-1185">Reference proteome</keyword>
<dbReference type="GO" id="GO:0005524">
    <property type="term" value="F:ATP binding"/>
    <property type="evidence" value="ECO:0007669"/>
    <property type="project" value="UniProtKB-KW"/>
</dbReference>
<proteinExistence type="predicted"/>
<feature type="compositionally biased region" description="Gly residues" evidence="6">
    <location>
        <begin position="66"/>
        <end position="85"/>
    </location>
</feature>
<evidence type="ECO:0000256" key="6">
    <source>
        <dbReference type="SAM" id="MobiDB-lite"/>
    </source>
</evidence>
<dbReference type="InterPro" id="IPR014014">
    <property type="entry name" value="RNA_helicase_DEAD_Q_motif"/>
</dbReference>
<evidence type="ECO:0000256" key="4">
    <source>
        <dbReference type="ARBA" id="ARBA00022840"/>
    </source>
</evidence>
<feature type="compositionally biased region" description="Low complexity" evidence="6">
    <location>
        <begin position="36"/>
        <end position="65"/>
    </location>
</feature>
<keyword evidence="3" id="KW-0347">Helicase</keyword>
<evidence type="ECO:0000313" key="8">
    <source>
        <dbReference type="EMBL" id="CRK31982.1"/>
    </source>
</evidence>
<keyword evidence="2" id="KW-0378">Hydrolase</keyword>
<dbReference type="Pfam" id="PF00270">
    <property type="entry name" value="DEAD"/>
    <property type="match status" value="1"/>
</dbReference>
<feature type="region of interest" description="Disordered" evidence="6">
    <location>
        <begin position="1"/>
        <end position="114"/>
    </location>
</feature>
<dbReference type="AlphaFoldDB" id="A0A0G4MCF6"/>
<sequence>MADQLNINGLNIGSTQEASGRSSYIPPHMRGKMGQAPPAAAAAPGAGGPPNVNGGLNNSAWAGNNGNYGGGRGGGDWPAMGGPGGPGGPPAPAAAGGPPPHYGGGRGGGRGGWNGGDRGYGGGYGGNAGGAGGAPAHTRGSGDGQWRDGKHIAGPANPRVERELFGTPDDPSKQHTGINFEKYDDIPVEASGHDVPEPVLTFTNPPLDDHLISNIGLAHYKVPTPVQKYSIPIVMGGRDLMACAQTGSGKTGGFLFPILSQAFINGPSPVPANAAGGSFGRKMGQAPPPAAAPAAGGPPNVNGGLNNSAWAGNNGNSSNYGGGRGGGDWPAMGGPGGPGGPPTPAAAGGPPPHYGGGRGGGRGGWNGGDRGYGGGYGGNAGGGGGAGGAPAHTRGSGDGQWRDGKHIAGPANPRVERELFGTPDDPSKQHTGINFEKYDDIPVEASGHDAMTEDEDTRMIDMTPEPAEKTGRGKGKSQGKDKDGGTIGKIRHLKKEDGEPLWRKDIQHDFLKAVFDDMTPAFTNSYEPGRDKQNFADLYIDTMSRSSKTSKVLRDKLLSDRDAAKGMAMVCLLVNIGRMNTTLNFFPEMRAQLRTYHAIPSLQAHQDPHAYKQLQDAPRLKSILKGGAEDRQEPGSLNKIKARDCPRTNPVNLLFVICNAALKVAELHFPPGQEFHDLVMKTNYTSKSRAKAFLWIMWFYLESDFTEEGCDENPFGRGVDYGVDVANQGVPRLEEMTPEEEARENIDTPKEMEFGHERQKTRAKILEADQQFLDSQSKRGGRGGNRAPVEEGPAILPRIRPSRNESDMDSIRSTPPPKLLGHLGAKSSGRRGGASLKYQAFEASSPGGPGAEGIIARKPRPPTAHQLAVERNRSQRVEHILDQGLRKEHRRARKLRKAEGHLLRAMRRIKQMEDPLEDSDVEDEVRRELSAGGPLRDAGQFRHRGMAGLAPLKSEDDDFGEESAAIAAAYRRVNRRLARWAQYKGTGQGVIAPVKKRSLENGVAEPEENGGIGEVGDETLLAGDEGHSDERVNEHTNGDVTMADDGDEVDDIEDADRTAVGANSGGEEEELDDMERSLLGMAPGDEDDSSDSD</sequence>
<evidence type="ECO:0000256" key="2">
    <source>
        <dbReference type="ARBA" id="ARBA00022801"/>
    </source>
</evidence>
<feature type="region of interest" description="Disordered" evidence="6">
    <location>
        <begin position="383"/>
        <end position="410"/>
    </location>
</feature>
<organism evidence="8 9">
    <name type="scientific">Verticillium longisporum</name>
    <name type="common">Verticillium dahliae var. longisporum</name>
    <dbReference type="NCBI Taxonomy" id="100787"/>
    <lineage>
        <taxon>Eukaryota</taxon>
        <taxon>Fungi</taxon>
        <taxon>Dikarya</taxon>
        <taxon>Ascomycota</taxon>
        <taxon>Pezizomycotina</taxon>
        <taxon>Sordariomycetes</taxon>
        <taxon>Hypocreomycetidae</taxon>
        <taxon>Glomerellales</taxon>
        <taxon>Plectosphaerellaceae</taxon>
        <taxon>Verticillium</taxon>
    </lineage>
</organism>
<feature type="compositionally biased region" description="Low complexity" evidence="6">
    <location>
        <begin position="292"/>
        <end position="319"/>
    </location>
</feature>
<dbReference type="EMBL" id="CVQH01021972">
    <property type="protein sequence ID" value="CRK31982.1"/>
    <property type="molecule type" value="Genomic_DNA"/>
</dbReference>
<feature type="region of interest" description="Disordered" evidence="6">
    <location>
        <begin position="275"/>
        <end position="366"/>
    </location>
</feature>
<dbReference type="PANTHER" id="PTHR37287">
    <property type="entry name" value="INO EIGHTY SUBUNIT 1"/>
    <property type="match status" value="1"/>
</dbReference>
<evidence type="ECO:0000256" key="1">
    <source>
        <dbReference type="ARBA" id="ARBA00022741"/>
    </source>
</evidence>
<accession>A0A0G4MCF6</accession>
<name>A0A0G4MCF6_VERLO</name>
<feature type="compositionally biased region" description="Gly residues" evidence="6">
    <location>
        <begin position="320"/>
        <end position="337"/>
    </location>
</feature>
<keyword evidence="4" id="KW-0067">ATP-binding</keyword>
<dbReference type="PANTHER" id="PTHR37287:SF1">
    <property type="entry name" value="INO EIGHTY SUBUNIT 1"/>
    <property type="match status" value="1"/>
</dbReference>
<dbReference type="PROSITE" id="PS51195">
    <property type="entry name" value="Q_MOTIF"/>
    <property type="match status" value="1"/>
</dbReference>
<feature type="compositionally biased region" description="Gly residues" evidence="6">
    <location>
        <begin position="354"/>
        <end position="366"/>
    </location>
</feature>
<evidence type="ECO:0000256" key="5">
    <source>
        <dbReference type="PROSITE-ProRule" id="PRU00552"/>
    </source>
</evidence>
<reference evidence="9" key="1">
    <citation type="submission" date="2015-05" db="EMBL/GenBank/DDBJ databases">
        <authorList>
            <person name="Fogelqvist Johan"/>
        </authorList>
    </citation>
    <scope>NUCLEOTIDE SEQUENCE [LARGE SCALE GENOMIC DNA]</scope>
</reference>
<dbReference type="Gene3D" id="3.40.50.300">
    <property type="entry name" value="P-loop containing nucleotide triphosphate hydrolases"/>
    <property type="match status" value="1"/>
</dbReference>
<feature type="short sequence motif" description="Q motif" evidence="5">
    <location>
        <begin position="200"/>
        <end position="228"/>
    </location>
</feature>
<feature type="compositionally biased region" description="Pro residues" evidence="6">
    <location>
        <begin position="338"/>
        <end position="353"/>
    </location>
</feature>
<dbReference type="InterPro" id="IPR027417">
    <property type="entry name" value="P-loop_NTPase"/>
</dbReference>
<protein>
    <recommendedName>
        <fullName evidence="7">DEAD-box RNA helicase Q domain-containing protein</fullName>
    </recommendedName>
</protein>
<feature type="region of interest" description="Disordered" evidence="6">
    <location>
        <begin position="1001"/>
        <end position="1093"/>
    </location>
</feature>
<dbReference type="GO" id="GO:0003676">
    <property type="term" value="F:nucleic acid binding"/>
    <property type="evidence" value="ECO:0007669"/>
    <property type="project" value="InterPro"/>
</dbReference>
<feature type="compositionally biased region" description="Gly residues" evidence="6">
    <location>
        <begin position="102"/>
        <end position="114"/>
    </location>
</feature>
<evidence type="ECO:0000313" key="9">
    <source>
        <dbReference type="Proteomes" id="UP000044602"/>
    </source>
</evidence>
<gene>
    <name evidence="8" type="ORF">BN1708_005620</name>
</gene>
<keyword evidence="1" id="KW-0547">Nucleotide-binding</keyword>
<feature type="compositionally biased region" description="Polar residues" evidence="6">
    <location>
        <begin position="1"/>
        <end position="22"/>
    </location>
</feature>
<feature type="domain" description="DEAD-box RNA helicase Q" evidence="7">
    <location>
        <begin position="200"/>
        <end position="228"/>
    </location>
</feature>
<feature type="region of interest" description="Disordered" evidence="6">
    <location>
        <begin position="463"/>
        <end position="487"/>
    </location>
</feature>
<dbReference type="InterPro" id="IPR038014">
    <property type="entry name" value="Ies1"/>
</dbReference>
<feature type="compositionally biased region" description="Acidic residues" evidence="6">
    <location>
        <begin position="1042"/>
        <end position="1054"/>
    </location>
</feature>
<dbReference type="GO" id="GO:0016787">
    <property type="term" value="F:hydrolase activity"/>
    <property type="evidence" value="ECO:0007669"/>
    <property type="project" value="UniProtKB-KW"/>
</dbReference>
<dbReference type="Proteomes" id="UP000044602">
    <property type="component" value="Unassembled WGS sequence"/>
</dbReference>
<evidence type="ECO:0000259" key="7">
    <source>
        <dbReference type="PROSITE" id="PS51195"/>
    </source>
</evidence>
<feature type="compositionally biased region" description="Low complexity" evidence="6">
    <location>
        <begin position="823"/>
        <end position="832"/>
    </location>
</feature>
<feature type="compositionally biased region" description="Basic and acidic residues" evidence="6">
    <location>
        <begin position="1024"/>
        <end position="1037"/>
    </location>
</feature>
<feature type="region of interest" description="Disordered" evidence="6">
    <location>
        <begin position="799"/>
        <end position="832"/>
    </location>
</feature>